<dbReference type="Proteomes" id="UP000253529">
    <property type="component" value="Unassembled WGS sequence"/>
</dbReference>
<gene>
    <name evidence="2" type="ORF">DFR50_10738</name>
</gene>
<proteinExistence type="predicted"/>
<sequence length="171" mass="17633">MSWSRVASSLAALALASGLAGCFQPLYGESAHPGLVEDLRAIEVAPIPARIGHYLGEDLIADLNGTGQTAATPKYRLTVAVSTGTQTPTVNSEINVATSATMTGDATYSLTKVDGGAEVVKGAASAAAAYDRTTQRYADLRAARDAEIRLARALSQEISLRLASALAAKTP</sequence>
<evidence type="ECO:0000313" key="2">
    <source>
        <dbReference type="EMBL" id="RBP15768.1"/>
    </source>
</evidence>
<dbReference type="PROSITE" id="PS51257">
    <property type="entry name" value="PROKAR_LIPOPROTEIN"/>
    <property type="match status" value="1"/>
</dbReference>
<dbReference type="RefSeq" id="WP_113888599.1">
    <property type="nucleotide sequence ID" value="NZ_QNRK01000007.1"/>
</dbReference>
<dbReference type="OrthoDB" id="7678210at2"/>
<evidence type="ECO:0000313" key="3">
    <source>
        <dbReference type="Proteomes" id="UP000253529"/>
    </source>
</evidence>
<keyword evidence="2" id="KW-0449">Lipoprotein</keyword>
<keyword evidence="3" id="KW-1185">Reference proteome</keyword>
<comment type="caution">
    <text evidence="2">The sequence shown here is derived from an EMBL/GenBank/DDBJ whole genome shotgun (WGS) entry which is preliminary data.</text>
</comment>
<dbReference type="EMBL" id="QNRK01000007">
    <property type="protein sequence ID" value="RBP15768.1"/>
    <property type="molecule type" value="Genomic_DNA"/>
</dbReference>
<feature type="signal peptide" evidence="1">
    <location>
        <begin position="1"/>
        <end position="22"/>
    </location>
</feature>
<keyword evidence="1" id="KW-0732">Signal</keyword>
<feature type="chain" id="PRO_5016743372" evidence="1">
    <location>
        <begin position="23"/>
        <end position="171"/>
    </location>
</feature>
<name>A0A366FMA4_9HYPH</name>
<dbReference type="Gene3D" id="3.30.160.150">
    <property type="entry name" value="Lipoprotein like domain"/>
    <property type="match status" value="1"/>
</dbReference>
<accession>A0A366FMA4</accession>
<dbReference type="AlphaFoldDB" id="A0A366FMA4"/>
<protein>
    <submittedName>
        <fullName evidence="2">LPS-assembly lipoprotein</fullName>
    </submittedName>
</protein>
<organism evidence="2 3">
    <name type="scientific">Roseiarcus fermentans</name>
    <dbReference type="NCBI Taxonomy" id="1473586"/>
    <lineage>
        <taxon>Bacteria</taxon>
        <taxon>Pseudomonadati</taxon>
        <taxon>Pseudomonadota</taxon>
        <taxon>Alphaproteobacteria</taxon>
        <taxon>Hyphomicrobiales</taxon>
        <taxon>Roseiarcaceae</taxon>
        <taxon>Roseiarcus</taxon>
    </lineage>
</organism>
<reference evidence="2 3" key="1">
    <citation type="submission" date="2018-06" db="EMBL/GenBank/DDBJ databases">
        <title>Genomic Encyclopedia of Type Strains, Phase IV (KMG-IV): sequencing the most valuable type-strain genomes for metagenomic binning, comparative biology and taxonomic classification.</title>
        <authorList>
            <person name="Goeker M."/>
        </authorList>
    </citation>
    <scope>NUCLEOTIDE SEQUENCE [LARGE SCALE GENOMIC DNA]</scope>
    <source>
        <strain evidence="2 3">DSM 24875</strain>
    </source>
</reference>
<evidence type="ECO:0000256" key="1">
    <source>
        <dbReference type="SAM" id="SignalP"/>
    </source>
</evidence>